<evidence type="ECO:0000313" key="2">
    <source>
        <dbReference type="Proteomes" id="UP000244911"/>
    </source>
</evidence>
<evidence type="ECO:0000313" key="1">
    <source>
        <dbReference type="EMBL" id="SPF75415.1"/>
    </source>
</evidence>
<organism evidence="1 2">
    <name type="scientific">Aliiroseovarius pelagivivens</name>
    <dbReference type="NCBI Taxonomy" id="1639690"/>
    <lineage>
        <taxon>Bacteria</taxon>
        <taxon>Pseudomonadati</taxon>
        <taxon>Pseudomonadota</taxon>
        <taxon>Alphaproteobacteria</taxon>
        <taxon>Rhodobacterales</taxon>
        <taxon>Paracoccaceae</taxon>
        <taxon>Aliiroseovarius</taxon>
    </lineage>
</organism>
<dbReference type="EMBL" id="OMOI01000001">
    <property type="protein sequence ID" value="SPF75415.1"/>
    <property type="molecule type" value="Genomic_DNA"/>
</dbReference>
<proteinExistence type="predicted"/>
<dbReference type="Proteomes" id="UP000244911">
    <property type="component" value="Unassembled WGS sequence"/>
</dbReference>
<gene>
    <name evidence="1" type="ORF">ALP8811_00402</name>
</gene>
<sequence>MPSITCLKSEKTNLGLVRAQGKVSGVNISPNSVSVVKKKFDPQLPKGMSVQNCTAFVLAVSGPVQIENLEFRISIDSPIEGTPCTGQCLDAQEWSSEDYTIVIGTEDAEILSDRLGAPELEDRAVVDYDKNSLTLRLERLVKRDGYSFHFLMVENPVPEPVDASAWFAVDQSHKNVLRS</sequence>
<reference evidence="1 2" key="1">
    <citation type="submission" date="2018-03" db="EMBL/GenBank/DDBJ databases">
        <authorList>
            <person name="Keele B.F."/>
        </authorList>
    </citation>
    <scope>NUCLEOTIDE SEQUENCE [LARGE SCALE GENOMIC DNA]</scope>
    <source>
        <strain evidence="1 2">CECT 8811</strain>
    </source>
</reference>
<accession>A0A2R8AHB5</accession>
<dbReference type="OrthoDB" id="270141at2"/>
<keyword evidence="2" id="KW-1185">Reference proteome</keyword>
<dbReference type="RefSeq" id="WP_108855518.1">
    <property type="nucleotide sequence ID" value="NZ_OMOI01000001.1"/>
</dbReference>
<name>A0A2R8AHB5_9RHOB</name>
<protein>
    <submittedName>
        <fullName evidence="1">Uncharacterized protein</fullName>
    </submittedName>
</protein>
<dbReference type="AlphaFoldDB" id="A0A2R8AHB5"/>